<proteinExistence type="predicted"/>
<accession>A0ABY7H396</accession>
<dbReference type="EMBL" id="CP114040">
    <property type="protein sequence ID" value="WAS93726.1"/>
    <property type="molecule type" value="Genomic_DNA"/>
</dbReference>
<evidence type="ECO:0000313" key="2">
    <source>
        <dbReference type="Proteomes" id="UP001164459"/>
    </source>
</evidence>
<keyword evidence="2" id="KW-1185">Reference proteome</keyword>
<gene>
    <name evidence="1" type="ORF">O0S08_46935</name>
</gene>
<sequence length="202" mass="22352">MTILAADPDTGEMTDPRDMQRTIRLLLQGHPDVRRVHELGKLKLPRGEVSIADTDHLHKQPLQRRVPRRQHPVTLLCGDDPAEVGAVVIRFGEGEVARVERAQGTFPYAEDDRLWLKGTVAAIFDYSTAGNLYEPERKRVEALLVLPDDQPGALIAVPGLSKPWNVAVFRPALDGATFYSAWWALDAADEPLALVVDCALFA</sequence>
<dbReference type="RefSeq" id="WP_269036071.1">
    <property type="nucleotide sequence ID" value="NZ_CP114040.1"/>
</dbReference>
<name>A0ABY7H396_9BACT</name>
<evidence type="ECO:0000313" key="1">
    <source>
        <dbReference type="EMBL" id="WAS93726.1"/>
    </source>
</evidence>
<reference evidence="1" key="1">
    <citation type="submission" date="2022-11" db="EMBL/GenBank/DDBJ databases">
        <title>Minimal conservation of predation-associated metabolite biosynthetic gene clusters underscores biosynthetic potential of Myxococcota including descriptions for ten novel species: Archangium lansinium sp. nov., Myxococcus landrumus sp. nov., Nannocystis bai.</title>
        <authorList>
            <person name="Ahearne A."/>
            <person name="Stevens C."/>
            <person name="Dowd S."/>
        </authorList>
    </citation>
    <scope>NUCLEOTIDE SEQUENCE</scope>
    <source>
        <strain evidence="1">Fl3</strain>
    </source>
</reference>
<organism evidence="1 2">
    <name type="scientific">Nannocystis punicea</name>
    <dbReference type="NCBI Taxonomy" id="2995304"/>
    <lineage>
        <taxon>Bacteria</taxon>
        <taxon>Pseudomonadati</taxon>
        <taxon>Myxococcota</taxon>
        <taxon>Polyangia</taxon>
        <taxon>Nannocystales</taxon>
        <taxon>Nannocystaceae</taxon>
        <taxon>Nannocystis</taxon>
    </lineage>
</organism>
<dbReference type="Proteomes" id="UP001164459">
    <property type="component" value="Chromosome"/>
</dbReference>
<protein>
    <submittedName>
        <fullName evidence="1">Uncharacterized protein</fullName>
    </submittedName>
</protein>